<dbReference type="RefSeq" id="WP_132246530.1">
    <property type="nucleotide sequence ID" value="NZ_SLZU01000011.1"/>
</dbReference>
<evidence type="ECO:0000313" key="3">
    <source>
        <dbReference type="Proteomes" id="UP000295696"/>
    </source>
</evidence>
<dbReference type="OrthoDB" id="6359379at2"/>
<protein>
    <submittedName>
        <fullName evidence="2">Uncharacterized protein</fullName>
    </submittedName>
</protein>
<reference evidence="2 3" key="1">
    <citation type="submission" date="2019-03" db="EMBL/GenBank/DDBJ databases">
        <title>Genomic Encyclopedia of Type Strains, Phase IV (KMG-IV): sequencing the most valuable type-strain genomes for metagenomic binning, comparative biology and taxonomic classification.</title>
        <authorList>
            <person name="Goeker M."/>
        </authorList>
    </citation>
    <scope>NUCLEOTIDE SEQUENCE [LARGE SCALE GENOMIC DNA]</scope>
    <source>
        <strain evidence="2 3">DSM 104836</strain>
    </source>
</reference>
<keyword evidence="1" id="KW-0732">Signal</keyword>
<feature type="chain" id="PRO_5020676983" evidence="1">
    <location>
        <begin position="19"/>
        <end position="231"/>
    </location>
</feature>
<feature type="signal peptide" evidence="1">
    <location>
        <begin position="1"/>
        <end position="18"/>
    </location>
</feature>
<keyword evidence="3" id="KW-1185">Reference proteome</keyword>
<dbReference type="EMBL" id="SLZU01000011">
    <property type="protein sequence ID" value="TCS61562.1"/>
    <property type="molecule type" value="Genomic_DNA"/>
</dbReference>
<evidence type="ECO:0000313" key="2">
    <source>
        <dbReference type="EMBL" id="TCS61562.1"/>
    </source>
</evidence>
<accession>A0A4R3J7Z0</accession>
<organism evidence="2 3">
    <name type="scientific">Primorskyibacter sedentarius</name>
    <dbReference type="NCBI Taxonomy" id="745311"/>
    <lineage>
        <taxon>Bacteria</taxon>
        <taxon>Pseudomonadati</taxon>
        <taxon>Pseudomonadota</taxon>
        <taxon>Alphaproteobacteria</taxon>
        <taxon>Rhodobacterales</taxon>
        <taxon>Roseobacteraceae</taxon>
        <taxon>Primorskyibacter</taxon>
    </lineage>
</organism>
<name>A0A4R3J7Z0_9RHOB</name>
<comment type="caution">
    <text evidence="2">The sequence shown here is derived from an EMBL/GenBank/DDBJ whole genome shotgun (WGS) entry which is preliminary data.</text>
</comment>
<proteinExistence type="predicted"/>
<gene>
    <name evidence="2" type="ORF">EDD52_111160</name>
</gene>
<dbReference type="Proteomes" id="UP000295696">
    <property type="component" value="Unassembled WGS sequence"/>
</dbReference>
<sequence length="231" mass="24752">MRISVILCVTLLPATVFAQEIRWAGKDFNETVSENARVSGDIVLGVMLTEDSSSPGGPTVTTGNHWMASDAEAQVCVRIVTKDGRYEAENTYLIPQHYQKPDAIFPYGGEGPDILSEEPVAALVKTGPCGSRNAVAVPVLSLNEGGAASDMLRVFVNAAGNPVDVAWGRGRDQFTDCDDVTELDGLKYTARCDVPLNKLPQAGAANLTFFIARGNTEEDFELSVLPPYVGE</sequence>
<dbReference type="AlphaFoldDB" id="A0A4R3J7Z0"/>
<evidence type="ECO:0000256" key="1">
    <source>
        <dbReference type="SAM" id="SignalP"/>
    </source>
</evidence>